<dbReference type="EMBL" id="FN648596">
    <property type="protein sequence ID" value="CBN77533.1"/>
    <property type="molecule type" value="Genomic_DNA"/>
</dbReference>
<dbReference type="EMBL" id="FN649728">
    <property type="protein sequence ID" value="CBN77533.1"/>
    <property type="molecule type" value="Genomic_DNA"/>
</dbReference>
<feature type="transmembrane region" description="Helical" evidence="8">
    <location>
        <begin position="757"/>
        <end position="776"/>
    </location>
</feature>
<feature type="transmembrane region" description="Helical" evidence="8">
    <location>
        <begin position="1412"/>
        <end position="1432"/>
    </location>
</feature>
<feature type="transmembrane region" description="Helical" evidence="8">
    <location>
        <begin position="673"/>
        <end position="694"/>
    </location>
</feature>
<feature type="transmembrane region" description="Helical" evidence="8">
    <location>
        <begin position="1479"/>
        <end position="1497"/>
    </location>
</feature>
<dbReference type="GO" id="GO:0012505">
    <property type="term" value="C:endomembrane system"/>
    <property type="evidence" value="ECO:0007669"/>
    <property type="project" value="UniProtKB-SubCell"/>
</dbReference>
<evidence type="ECO:0000256" key="4">
    <source>
        <dbReference type="ARBA" id="ARBA00022692"/>
    </source>
</evidence>
<dbReference type="EC" id="2.4.1.12" evidence="9"/>
<feature type="transmembrane region" description="Helical" evidence="8">
    <location>
        <begin position="1377"/>
        <end position="1400"/>
    </location>
</feature>
<dbReference type="Pfam" id="PF03552">
    <property type="entry name" value="Cellulose_synt"/>
    <property type="match status" value="2"/>
</dbReference>
<feature type="transmembrane region" description="Helical" evidence="8">
    <location>
        <begin position="867"/>
        <end position="886"/>
    </location>
</feature>
<accession>D8LMC3</accession>
<dbReference type="Proteomes" id="UP000002630">
    <property type="component" value="Linkage Group LG03"/>
</dbReference>
<reference evidence="9 10" key="1">
    <citation type="journal article" date="2010" name="Nature">
        <title>The Ectocarpus genome and the independent evolution of multicellularity in brown algae.</title>
        <authorList>
            <person name="Cock J.M."/>
            <person name="Sterck L."/>
            <person name="Rouze P."/>
            <person name="Scornet D."/>
            <person name="Allen A.E."/>
            <person name="Amoutzias G."/>
            <person name="Anthouard V."/>
            <person name="Artiguenave F."/>
            <person name="Aury J.M."/>
            <person name="Badger J.H."/>
            <person name="Beszteri B."/>
            <person name="Billiau K."/>
            <person name="Bonnet E."/>
            <person name="Bothwell J.H."/>
            <person name="Bowler C."/>
            <person name="Boyen C."/>
            <person name="Brownlee C."/>
            <person name="Carrano C.J."/>
            <person name="Charrier B."/>
            <person name="Cho G.Y."/>
            <person name="Coelho S.M."/>
            <person name="Collen J."/>
            <person name="Corre E."/>
            <person name="Da Silva C."/>
            <person name="Delage L."/>
            <person name="Delaroque N."/>
            <person name="Dittami S.M."/>
            <person name="Doulbeau S."/>
            <person name="Elias M."/>
            <person name="Farnham G."/>
            <person name="Gachon C.M."/>
            <person name="Gschloessl B."/>
            <person name="Heesch S."/>
            <person name="Jabbari K."/>
            <person name="Jubin C."/>
            <person name="Kawai H."/>
            <person name="Kimura K."/>
            <person name="Kloareg B."/>
            <person name="Kupper F.C."/>
            <person name="Lang D."/>
            <person name="Le Bail A."/>
            <person name="Leblanc C."/>
            <person name="Lerouge P."/>
            <person name="Lohr M."/>
            <person name="Lopez P.J."/>
            <person name="Martens C."/>
            <person name="Maumus F."/>
            <person name="Michel G."/>
            <person name="Miranda-Saavedra D."/>
            <person name="Morales J."/>
            <person name="Moreau H."/>
            <person name="Motomura T."/>
            <person name="Nagasato C."/>
            <person name="Napoli C.A."/>
            <person name="Nelson D.R."/>
            <person name="Nyvall-Collen P."/>
            <person name="Peters A.F."/>
            <person name="Pommier C."/>
            <person name="Potin P."/>
            <person name="Poulain J."/>
            <person name="Quesneville H."/>
            <person name="Read B."/>
            <person name="Rensing S.A."/>
            <person name="Ritter A."/>
            <person name="Rousvoal S."/>
            <person name="Samanta M."/>
            <person name="Samson G."/>
            <person name="Schroeder D.C."/>
            <person name="Segurens B."/>
            <person name="Strittmatter M."/>
            <person name="Tonon T."/>
            <person name="Tregear J.W."/>
            <person name="Valentin K."/>
            <person name="von Dassow P."/>
            <person name="Yamagishi T."/>
            <person name="Van de Peer Y."/>
            <person name="Wincker P."/>
        </authorList>
    </citation>
    <scope>NUCLEOTIDE SEQUENCE [LARGE SCALE GENOMIC DNA]</scope>
    <source>
        <strain evidence="10">Ec32 / CCAP1310/4</strain>
    </source>
</reference>
<keyword evidence="5 8" id="KW-1133">Transmembrane helix</keyword>
<gene>
    <name evidence="9" type="ORF">Esi_0004_0105</name>
</gene>
<keyword evidence="2 9" id="KW-0328">Glycosyltransferase</keyword>
<evidence type="ECO:0000313" key="10">
    <source>
        <dbReference type="Proteomes" id="UP000002630"/>
    </source>
</evidence>
<keyword evidence="10" id="KW-1185">Reference proteome</keyword>
<name>D8LMC3_ECTSI</name>
<proteinExistence type="predicted"/>
<feature type="transmembrane region" description="Helical" evidence="8">
    <location>
        <begin position="214"/>
        <end position="233"/>
    </location>
</feature>
<dbReference type="InterPro" id="IPR050321">
    <property type="entry name" value="Glycosyltr_2/OpgH_subfam"/>
</dbReference>
<dbReference type="PANTHER" id="PTHR43867:SF2">
    <property type="entry name" value="CELLULOSE SYNTHASE CATALYTIC SUBUNIT A [UDP-FORMING]"/>
    <property type="match status" value="1"/>
</dbReference>
<feature type="transmembrane region" description="Helical" evidence="8">
    <location>
        <begin position="30"/>
        <end position="58"/>
    </location>
</feature>
<dbReference type="GO" id="GO:0016760">
    <property type="term" value="F:cellulose synthase (UDP-forming) activity"/>
    <property type="evidence" value="ECO:0007669"/>
    <property type="project" value="UniProtKB-EC"/>
</dbReference>
<dbReference type="GO" id="GO:0030244">
    <property type="term" value="P:cellulose biosynthetic process"/>
    <property type="evidence" value="ECO:0007669"/>
    <property type="project" value="InterPro"/>
</dbReference>
<feature type="transmembrane region" description="Helical" evidence="8">
    <location>
        <begin position="1452"/>
        <end position="1472"/>
    </location>
</feature>
<feature type="compositionally biased region" description="Low complexity" evidence="7">
    <location>
        <begin position="551"/>
        <end position="562"/>
    </location>
</feature>
<feature type="compositionally biased region" description="Polar residues" evidence="7">
    <location>
        <begin position="537"/>
        <end position="546"/>
    </location>
</feature>
<feature type="compositionally biased region" description="Low complexity" evidence="7">
    <location>
        <begin position="633"/>
        <end position="643"/>
    </location>
</feature>
<keyword evidence="6 8" id="KW-0472">Membrane</keyword>
<evidence type="ECO:0000256" key="5">
    <source>
        <dbReference type="ARBA" id="ARBA00022989"/>
    </source>
</evidence>
<evidence type="ECO:0000256" key="6">
    <source>
        <dbReference type="ARBA" id="ARBA00023136"/>
    </source>
</evidence>
<evidence type="ECO:0000256" key="7">
    <source>
        <dbReference type="SAM" id="MobiDB-lite"/>
    </source>
</evidence>
<comment type="subcellular location">
    <subcellularLocation>
        <location evidence="1">Endomembrane system</location>
        <topology evidence="1">Multi-pass membrane protein</topology>
    </subcellularLocation>
</comment>
<feature type="region of interest" description="Disordered" evidence="7">
    <location>
        <begin position="537"/>
        <end position="658"/>
    </location>
</feature>
<dbReference type="GO" id="GO:0016020">
    <property type="term" value="C:membrane"/>
    <property type="evidence" value="ECO:0007669"/>
    <property type="project" value="InterPro"/>
</dbReference>
<evidence type="ECO:0000256" key="2">
    <source>
        <dbReference type="ARBA" id="ARBA00022676"/>
    </source>
</evidence>
<dbReference type="PANTHER" id="PTHR43867">
    <property type="entry name" value="CELLULOSE SYNTHASE CATALYTIC SUBUNIT A [UDP-FORMING]"/>
    <property type="match status" value="1"/>
</dbReference>
<evidence type="ECO:0000313" key="9">
    <source>
        <dbReference type="EMBL" id="CBN77533.1"/>
    </source>
</evidence>
<sequence>MPQFGGVAAGHDVVGKKRSGEDIAAGITNAILILIVVFFTCASLWLGIFAIPSFFAFFRASVVAISSAREGANQLHASVQVLRPLSMRSLKMGTWCGLMLTLFAGGLTIFFMELLRFYALSGNSETAFTGFFQVVGAIVFTHLGVSILQQGSRTVSSGTYYQEMIKKINQTTETANGPERSTMFYLGLGASLREGIMSYIYMLPLGGAYESKNIPLPAVLGAIAGLLAARYLAPALVWGGGPLEGGVAGIIPDSKAKSWAVRREALTHQYVSRLAAEAQQTGQAALNSNGDESKDASRKSGAAAVYPRNLSNLSAKALEELFRDSNVDPKDFDDMDYAQKRLLVLKSSKAIMKHGSSGSYDDDDREPAILALQNSEQWGSTSSDPESAFPERIPGLVAGEPDGAGQRGLFHRKGQSLLSIAEDEDGYLDRGGYSYDGAEYPAHPVVPTAGDSGKPPMHPGHRRNRSSMKSIGSNGPKMGRNNSGQSGASVRFQGFDEHNYEDDDTASVMQGFQHKYLRQAGPRDRQAELEVMETALTRTVTARKNNGGSRGSTRSSARGSTRNMANLRPGSPQGNAPAPPSGGFGEDFDVDQSIGGNMALGSRSGKPKSSKSARMSRRGSTKSRKGSGGGGAAASRHGAMSGIGEDEEDDDGDVEAGFNGRNAIPDDIADKSFFATITLSISAFVIFLCCAGLLKLGVLDLRELWTQDDDSTDTTDSSAVEVFNICGCCQENEDGSVAEIFFAIFNSQFGYTCTETLTGIVAWAAYWIYPVLVMMFHMRMYCFSSIPVKALPQMAEMPQRRTGAAQATGFTMKSTKRFLAGNYPDPARIKHHPTSFWIKLSAVLNVVAGAAYIWWRATRSMPDNPKSVVWNWLFFAGEVILTFGVWTSHLQRSFPSVRDVCSMDDLVEIDSNVSNEATVCIMVPTAGEKMKNLKHVLLGAYSQRLWVSRLPTSSQLRIAVLDEKGRREVSVTTLVARGAMGERKSATSWRRCTVWPRPSSSPPYSRSCAPSFDEPFITPKIFMDYFNQMDALDQYVFGPECHPAFDMAVRMENYTGQAKLARASSSSGVPGKKKAAKALPRLEEGFKKLFRSSPNIPSMIYSARANPGTPKVSPKAGNMNAAIFPNSPGEEPVIGDPARVVVVNDARHRLKTEFLQRTVPYFFKLDRRTGKKYEWADVGFVQTPQRFEDLGDGDPLGNHAVLTFFVSNVSKDGVGGVTSCGQGSLWRVDALRGMAADGKQVVDSVAKPDIVGHDCGFRAEVLIEDTHTSLEFFKQQWRSAYVCEAGETLAVCVEQPNTVAWRVKQVFRWHIGAVQLLLKDGVGFLCTSRMPTPLHKMFGLDSLTYYIQAVGGFFIILMPIMFSIFQETPFNTVDLEFVYFFFPYIITATIPTILAVGWKNVNPNRVLTDEQFWLSTCYVQIWAFALGVWNRITCANPDNAWNLVCPVWPLGLLFGLLIVSAINTTVYWAFYLSFDEDGIWIFLASFGACIVVMYSIWPMVKLWWPGWVSLPSAYHQKFCYILIFIALTSVLATYIA</sequence>
<dbReference type="InParanoid" id="D8LMC3"/>
<dbReference type="Gene3D" id="3.90.550.10">
    <property type="entry name" value="Spore Coat Polysaccharide Biosynthesis Protein SpsA, Chain A"/>
    <property type="match status" value="1"/>
</dbReference>
<evidence type="ECO:0000256" key="8">
    <source>
        <dbReference type="SAM" id="Phobius"/>
    </source>
</evidence>
<dbReference type="InterPro" id="IPR005150">
    <property type="entry name" value="Cellulose_synth"/>
</dbReference>
<protein>
    <submittedName>
        <fullName evidence="9">Cellulose synthase (UDP-forming), family GT2</fullName>
        <ecNumber evidence="9">2.4.1.12</ecNumber>
    </submittedName>
</protein>
<feature type="compositionally biased region" description="Acidic residues" evidence="7">
    <location>
        <begin position="644"/>
        <end position="654"/>
    </location>
</feature>
<feature type="transmembrane region" description="Helical" evidence="8">
    <location>
        <begin position="1517"/>
        <end position="1535"/>
    </location>
</feature>
<keyword evidence="3 9" id="KW-0808">Transferase</keyword>
<organism evidence="9 10">
    <name type="scientific">Ectocarpus siliculosus</name>
    <name type="common">Brown alga</name>
    <name type="synonym">Conferva siliculosa</name>
    <dbReference type="NCBI Taxonomy" id="2880"/>
    <lineage>
        <taxon>Eukaryota</taxon>
        <taxon>Sar</taxon>
        <taxon>Stramenopiles</taxon>
        <taxon>Ochrophyta</taxon>
        <taxon>PX clade</taxon>
        <taxon>Phaeophyceae</taxon>
        <taxon>Ectocarpales</taxon>
        <taxon>Ectocarpaceae</taxon>
        <taxon>Ectocarpus</taxon>
    </lineage>
</organism>
<feature type="transmembrane region" description="Helical" evidence="8">
    <location>
        <begin position="92"/>
        <end position="115"/>
    </location>
</feature>
<feature type="compositionally biased region" description="Basic residues" evidence="7">
    <location>
        <begin position="605"/>
        <end position="625"/>
    </location>
</feature>
<feature type="transmembrane region" description="Helical" evidence="8">
    <location>
        <begin position="127"/>
        <end position="148"/>
    </location>
</feature>
<evidence type="ECO:0000256" key="1">
    <source>
        <dbReference type="ARBA" id="ARBA00004127"/>
    </source>
</evidence>
<feature type="transmembrane region" description="Helical" evidence="8">
    <location>
        <begin position="1343"/>
        <end position="1365"/>
    </location>
</feature>
<evidence type="ECO:0000256" key="3">
    <source>
        <dbReference type="ARBA" id="ARBA00022679"/>
    </source>
</evidence>
<feature type="region of interest" description="Disordered" evidence="7">
    <location>
        <begin position="282"/>
        <end position="303"/>
    </location>
</feature>
<feature type="region of interest" description="Disordered" evidence="7">
    <location>
        <begin position="447"/>
        <end position="490"/>
    </location>
</feature>
<keyword evidence="4 8" id="KW-0812">Transmembrane</keyword>
<dbReference type="OrthoDB" id="185994at2759"/>
<dbReference type="InterPro" id="IPR029044">
    <property type="entry name" value="Nucleotide-diphossugar_trans"/>
</dbReference>
<feature type="transmembrane region" description="Helical" evidence="8">
    <location>
        <begin position="836"/>
        <end position="855"/>
    </location>
</feature>